<dbReference type="Proteomes" id="UP001302602">
    <property type="component" value="Unassembled WGS sequence"/>
</dbReference>
<evidence type="ECO:0000256" key="1">
    <source>
        <dbReference type="SAM" id="MobiDB-lite"/>
    </source>
</evidence>
<keyword evidence="3" id="KW-1185">Reference proteome</keyword>
<dbReference type="AlphaFoldDB" id="A0AAN6TW84"/>
<gene>
    <name evidence="2" type="ORF">N657DRAFT_113487</name>
</gene>
<protein>
    <submittedName>
        <fullName evidence="2">Uncharacterized protein</fullName>
    </submittedName>
</protein>
<dbReference type="EMBL" id="MU853233">
    <property type="protein sequence ID" value="KAK4121649.1"/>
    <property type="molecule type" value="Genomic_DNA"/>
</dbReference>
<comment type="caution">
    <text evidence="2">The sequence shown here is derived from an EMBL/GenBank/DDBJ whole genome shotgun (WGS) entry which is preliminary data.</text>
</comment>
<reference evidence="2" key="1">
    <citation type="journal article" date="2023" name="Mol. Phylogenet. Evol.">
        <title>Genome-scale phylogeny and comparative genomics of the fungal order Sordariales.</title>
        <authorList>
            <person name="Hensen N."/>
            <person name="Bonometti L."/>
            <person name="Westerberg I."/>
            <person name="Brannstrom I.O."/>
            <person name="Guillou S."/>
            <person name="Cros-Aarteil S."/>
            <person name="Calhoun S."/>
            <person name="Haridas S."/>
            <person name="Kuo A."/>
            <person name="Mondo S."/>
            <person name="Pangilinan J."/>
            <person name="Riley R."/>
            <person name="LaButti K."/>
            <person name="Andreopoulos B."/>
            <person name="Lipzen A."/>
            <person name="Chen C."/>
            <person name="Yan M."/>
            <person name="Daum C."/>
            <person name="Ng V."/>
            <person name="Clum A."/>
            <person name="Steindorff A."/>
            <person name="Ohm R.A."/>
            <person name="Martin F."/>
            <person name="Silar P."/>
            <person name="Natvig D.O."/>
            <person name="Lalanne C."/>
            <person name="Gautier V."/>
            <person name="Ament-Velasquez S.L."/>
            <person name="Kruys A."/>
            <person name="Hutchinson M.I."/>
            <person name="Powell A.J."/>
            <person name="Barry K."/>
            <person name="Miller A.N."/>
            <person name="Grigoriev I.V."/>
            <person name="Debuchy R."/>
            <person name="Gladieux P."/>
            <person name="Hiltunen Thoren M."/>
            <person name="Johannesson H."/>
        </authorList>
    </citation>
    <scope>NUCLEOTIDE SEQUENCE</scope>
    <source>
        <strain evidence="2">CBS 731.68</strain>
    </source>
</reference>
<accession>A0AAN6TW84</accession>
<sequence>MHLYCLYIVRWGWSAASWQMTDQPEARIRNLVQPFQLAVFLPRVPLVLGSPSPEPRRRVGPPWLTLPQDRRPHRPSLHITADSVAE</sequence>
<organism evidence="2 3">
    <name type="scientific">Parathielavia appendiculata</name>
    <dbReference type="NCBI Taxonomy" id="2587402"/>
    <lineage>
        <taxon>Eukaryota</taxon>
        <taxon>Fungi</taxon>
        <taxon>Dikarya</taxon>
        <taxon>Ascomycota</taxon>
        <taxon>Pezizomycotina</taxon>
        <taxon>Sordariomycetes</taxon>
        <taxon>Sordariomycetidae</taxon>
        <taxon>Sordariales</taxon>
        <taxon>Chaetomiaceae</taxon>
        <taxon>Parathielavia</taxon>
    </lineage>
</organism>
<dbReference type="GeneID" id="87822562"/>
<evidence type="ECO:0000313" key="2">
    <source>
        <dbReference type="EMBL" id="KAK4121649.1"/>
    </source>
</evidence>
<feature type="region of interest" description="Disordered" evidence="1">
    <location>
        <begin position="49"/>
        <end position="86"/>
    </location>
</feature>
<name>A0AAN6TW84_9PEZI</name>
<dbReference type="RefSeq" id="XP_062645420.1">
    <property type="nucleotide sequence ID" value="XM_062785796.1"/>
</dbReference>
<proteinExistence type="predicted"/>
<reference evidence="2" key="2">
    <citation type="submission" date="2023-05" db="EMBL/GenBank/DDBJ databases">
        <authorList>
            <consortium name="Lawrence Berkeley National Laboratory"/>
            <person name="Steindorff A."/>
            <person name="Hensen N."/>
            <person name="Bonometti L."/>
            <person name="Westerberg I."/>
            <person name="Brannstrom I.O."/>
            <person name="Guillou S."/>
            <person name="Cros-Aarteil S."/>
            <person name="Calhoun S."/>
            <person name="Haridas S."/>
            <person name="Kuo A."/>
            <person name="Mondo S."/>
            <person name="Pangilinan J."/>
            <person name="Riley R."/>
            <person name="Labutti K."/>
            <person name="Andreopoulos B."/>
            <person name="Lipzen A."/>
            <person name="Chen C."/>
            <person name="Yanf M."/>
            <person name="Daum C."/>
            <person name="Ng V."/>
            <person name="Clum A."/>
            <person name="Ohm R."/>
            <person name="Martin F."/>
            <person name="Silar P."/>
            <person name="Natvig D."/>
            <person name="Lalanne C."/>
            <person name="Gautier V."/>
            <person name="Ament-Velasquez S.L."/>
            <person name="Kruys A."/>
            <person name="Hutchinson M.I."/>
            <person name="Powell A.J."/>
            <person name="Barry K."/>
            <person name="Miller A.N."/>
            <person name="Grigoriev I.V."/>
            <person name="Debuchy R."/>
            <person name="Gladieux P."/>
            <person name="Thoren M.H."/>
            <person name="Johannesson H."/>
        </authorList>
    </citation>
    <scope>NUCLEOTIDE SEQUENCE</scope>
    <source>
        <strain evidence="2">CBS 731.68</strain>
    </source>
</reference>
<evidence type="ECO:0000313" key="3">
    <source>
        <dbReference type="Proteomes" id="UP001302602"/>
    </source>
</evidence>